<feature type="transmembrane region" description="Helical" evidence="8">
    <location>
        <begin position="111"/>
        <end position="128"/>
    </location>
</feature>
<dbReference type="NCBIfam" id="TIGR00688">
    <property type="entry name" value="rarD"/>
    <property type="match status" value="1"/>
</dbReference>
<feature type="transmembrane region" description="Helical" evidence="8">
    <location>
        <begin position="248"/>
        <end position="267"/>
    </location>
</feature>
<evidence type="ECO:0000256" key="3">
    <source>
        <dbReference type="ARBA" id="ARBA00022448"/>
    </source>
</evidence>
<proteinExistence type="inferred from homology"/>
<dbReference type="GO" id="GO:0005886">
    <property type="term" value="C:plasma membrane"/>
    <property type="evidence" value="ECO:0007669"/>
    <property type="project" value="UniProtKB-SubCell"/>
</dbReference>
<evidence type="ECO:0000256" key="1">
    <source>
        <dbReference type="ARBA" id="ARBA00004651"/>
    </source>
</evidence>
<evidence type="ECO:0000313" key="11">
    <source>
        <dbReference type="Proteomes" id="UP000005361"/>
    </source>
</evidence>
<feature type="transmembrane region" description="Helical" evidence="8">
    <location>
        <begin position="215"/>
        <end position="236"/>
    </location>
</feature>
<evidence type="ECO:0000256" key="7">
    <source>
        <dbReference type="ARBA" id="ARBA00023136"/>
    </source>
</evidence>
<evidence type="ECO:0000259" key="9">
    <source>
        <dbReference type="Pfam" id="PF00892"/>
    </source>
</evidence>
<comment type="similarity">
    <text evidence="2">Belongs to the EamA transporter family.</text>
</comment>
<reference evidence="10 11" key="1">
    <citation type="journal article" date="2015" name="Genome Announc.">
        <title>Complete Genome Sequence of Pelosinus fermentans JBW45, a Member of a Remarkably Competitive Group of Negativicutes in the Firmicutes Phylum.</title>
        <authorList>
            <person name="De Leon K.B."/>
            <person name="Utturkar S.M."/>
            <person name="Camilleri L.B."/>
            <person name="Elias D.A."/>
            <person name="Arkin A.P."/>
            <person name="Fields M.W."/>
            <person name="Brown S.D."/>
            <person name="Wall J.D."/>
        </authorList>
    </citation>
    <scope>NUCLEOTIDE SEQUENCE [LARGE SCALE GENOMIC DNA]</scope>
    <source>
        <strain evidence="10 11">JBW45</strain>
    </source>
</reference>
<evidence type="ECO:0000256" key="6">
    <source>
        <dbReference type="ARBA" id="ARBA00022989"/>
    </source>
</evidence>
<dbReference type="STRING" id="1192197.JBW_02568"/>
<organism evidence="10 11">
    <name type="scientific">Pelosinus fermentans JBW45</name>
    <dbReference type="NCBI Taxonomy" id="1192197"/>
    <lineage>
        <taxon>Bacteria</taxon>
        <taxon>Bacillati</taxon>
        <taxon>Bacillota</taxon>
        <taxon>Negativicutes</taxon>
        <taxon>Selenomonadales</taxon>
        <taxon>Sporomusaceae</taxon>
        <taxon>Pelosinus</taxon>
    </lineage>
</organism>
<keyword evidence="6 8" id="KW-1133">Transmembrane helix</keyword>
<feature type="transmembrane region" description="Helical" evidence="8">
    <location>
        <begin position="186"/>
        <end position="203"/>
    </location>
</feature>
<comment type="subcellular location">
    <subcellularLocation>
        <location evidence="1">Cell membrane</location>
        <topology evidence="1">Multi-pass membrane protein</topology>
    </subcellularLocation>
</comment>
<feature type="transmembrane region" description="Helical" evidence="8">
    <location>
        <begin position="80"/>
        <end position="99"/>
    </location>
</feature>
<dbReference type="PANTHER" id="PTHR22911:SF137">
    <property type="entry name" value="SOLUTE CARRIER FAMILY 35 MEMBER G2-RELATED"/>
    <property type="match status" value="1"/>
</dbReference>
<evidence type="ECO:0000256" key="5">
    <source>
        <dbReference type="ARBA" id="ARBA00022692"/>
    </source>
</evidence>
<feature type="transmembrane region" description="Helical" evidence="8">
    <location>
        <begin position="273"/>
        <end position="298"/>
    </location>
</feature>
<dbReference type="InterPro" id="IPR000620">
    <property type="entry name" value="EamA_dom"/>
</dbReference>
<dbReference type="KEGG" id="pft:JBW_02568"/>
<name>I8U5V4_9FIRM</name>
<reference evidence="11" key="2">
    <citation type="submission" date="2015-02" db="EMBL/GenBank/DDBJ databases">
        <title>Complete Genome Sequence of Pelosinus fermentans JBW45.</title>
        <authorList>
            <person name="De Leon K.B."/>
            <person name="Utturkar S.M."/>
            <person name="Camilleri L.B."/>
            <person name="Arkin A.P."/>
            <person name="Fields M.W."/>
            <person name="Brown S.D."/>
            <person name="Wall J.D."/>
        </authorList>
    </citation>
    <scope>NUCLEOTIDE SEQUENCE [LARGE SCALE GENOMIC DNA]</scope>
    <source>
        <strain evidence="11">JBW45</strain>
    </source>
</reference>
<dbReference type="Pfam" id="PF00892">
    <property type="entry name" value="EamA"/>
    <property type="match status" value="2"/>
</dbReference>
<keyword evidence="7 8" id="KW-0472">Membrane</keyword>
<feature type="transmembrane region" description="Helical" evidence="8">
    <location>
        <begin position="157"/>
        <end position="174"/>
    </location>
</feature>
<protein>
    <submittedName>
        <fullName evidence="10">RarD protein, DMT superfamily transporter</fullName>
    </submittedName>
</protein>
<dbReference type="Proteomes" id="UP000005361">
    <property type="component" value="Chromosome"/>
</dbReference>
<keyword evidence="3" id="KW-0813">Transport</keyword>
<dbReference type="OrthoDB" id="369870at2"/>
<gene>
    <name evidence="10" type="ORF">JBW_02568</name>
</gene>
<dbReference type="HOGENOM" id="CLU_054508_1_0_9"/>
<dbReference type="InterPro" id="IPR004626">
    <property type="entry name" value="RarD"/>
</dbReference>
<dbReference type="EMBL" id="CP010978">
    <property type="protein sequence ID" value="AJQ27912.1"/>
    <property type="molecule type" value="Genomic_DNA"/>
</dbReference>
<keyword evidence="4" id="KW-1003">Cell membrane</keyword>
<dbReference type="AlphaFoldDB" id="I8U5V4"/>
<dbReference type="InterPro" id="IPR037185">
    <property type="entry name" value="EmrE-like"/>
</dbReference>
<feature type="transmembrane region" description="Helical" evidence="8">
    <location>
        <begin position="42"/>
        <end position="60"/>
    </location>
</feature>
<keyword evidence="5 8" id="KW-0812">Transmembrane</keyword>
<dbReference type="PANTHER" id="PTHR22911">
    <property type="entry name" value="ACYL-MALONYL CONDENSING ENZYME-RELATED"/>
    <property type="match status" value="1"/>
</dbReference>
<evidence type="ECO:0000313" key="10">
    <source>
        <dbReference type="EMBL" id="AJQ27912.1"/>
    </source>
</evidence>
<sequence length="314" mass="35042">MNMEQNENLKRGLTSAIGAYFLWGILPIYWKLVSNVSAQEVIAHRVFWSLLFMLAVVILMNRKKQLYEEITQLLAAPTQLLALMIGTIFITLNWFIFIWAVNNNRVIETSLGYYISPLVSILLGILFFRERLSLGQSIAVILAASGVLYMTMHFGSVPWAAICLALSFGLYGLCKKKAVLSPITSITLETLIVAPFAFLYLLYLGYHGSGSFDGLSLTSLFLVGGGIVTPIPLLLFANSANRLSLTMLGFIQYLAPTISLLLGIFLYHEAFTIVHAVSFGLIWAALLVFSLAGTKFFLRSEILLQRFNMLFKDR</sequence>
<feature type="transmembrane region" description="Helical" evidence="8">
    <location>
        <begin position="12"/>
        <end position="30"/>
    </location>
</feature>
<dbReference type="SUPFAM" id="SSF103481">
    <property type="entry name" value="Multidrug resistance efflux transporter EmrE"/>
    <property type="match status" value="2"/>
</dbReference>
<evidence type="ECO:0000256" key="8">
    <source>
        <dbReference type="SAM" id="Phobius"/>
    </source>
</evidence>
<feature type="domain" description="EamA" evidence="9">
    <location>
        <begin position="160"/>
        <end position="290"/>
    </location>
</feature>
<feature type="domain" description="EamA" evidence="9">
    <location>
        <begin position="11"/>
        <end position="151"/>
    </location>
</feature>
<accession>I8U5V4</accession>
<evidence type="ECO:0000256" key="2">
    <source>
        <dbReference type="ARBA" id="ARBA00007362"/>
    </source>
</evidence>
<evidence type="ECO:0000256" key="4">
    <source>
        <dbReference type="ARBA" id="ARBA00022475"/>
    </source>
</evidence>